<name>A0A3D9I8M2_9BACL</name>
<dbReference type="GO" id="GO:0140096">
    <property type="term" value="F:catalytic activity, acting on a protein"/>
    <property type="evidence" value="ECO:0007669"/>
    <property type="project" value="UniProtKB-ARBA"/>
</dbReference>
<accession>A0A3D9I8M2</accession>
<sequence length="286" mass="31448">MRDHDFTWAENMLLLDRANEASDRDVSYSFAIDELLCKQVGEGGQPICHIWRHPRAFVMGTRDSRLPGAADACRWLESEGYEVLVRHSGGAAVPLDSGVVNLSLIMPVAVKSVYGGFRDDFERMYALISRTLGGFGATVNRGEVEGSYCPGDYDLHIDGLKFCGIAQRRQVKAMIIQAFVLAGGSGIARAELVKAFYDRAGIGAKPGAYPLVVPSTMSSLEERRIFEDQDGEATERFKLALHRTFADISSIAANSSNDELVRVRLPHPDVIRNAANLLGSRYPLPR</sequence>
<dbReference type="RefSeq" id="WP_115993765.1">
    <property type="nucleotide sequence ID" value="NZ_QRDY01000009.1"/>
</dbReference>
<gene>
    <name evidence="2" type="ORF">DFP95_109139</name>
</gene>
<dbReference type="Pfam" id="PF21948">
    <property type="entry name" value="LplA-B_cat"/>
    <property type="match status" value="1"/>
</dbReference>
<evidence type="ECO:0000313" key="2">
    <source>
        <dbReference type="EMBL" id="RED58102.1"/>
    </source>
</evidence>
<dbReference type="InterPro" id="IPR004143">
    <property type="entry name" value="BPL_LPL_catalytic"/>
</dbReference>
<dbReference type="EMBL" id="QRDY01000009">
    <property type="protein sequence ID" value="RED58102.1"/>
    <property type="molecule type" value="Genomic_DNA"/>
</dbReference>
<dbReference type="OrthoDB" id="2080934at2"/>
<dbReference type="GO" id="GO:0016740">
    <property type="term" value="F:transferase activity"/>
    <property type="evidence" value="ECO:0007669"/>
    <property type="project" value="UniProtKB-KW"/>
</dbReference>
<dbReference type="Gene3D" id="3.30.930.10">
    <property type="entry name" value="Bira Bifunctional Protein, Domain 2"/>
    <property type="match status" value="1"/>
</dbReference>
<feature type="domain" description="BPL/LPL catalytic" evidence="1">
    <location>
        <begin position="42"/>
        <end position="228"/>
    </location>
</feature>
<organism evidence="2 3">
    <name type="scientific">Cohnella lupini</name>
    <dbReference type="NCBI Taxonomy" id="1294267"/>
    <lineage>
        <taxon>Bacteria</taxon>
        <taxon>Bacillati</taxon>
        <taxon>Bacillota</taxon>
        <taxon>Bacilli</taxon>
        <taxon>Bacillales</taxon>
        <taxon>Paenibacillaceae</taxon>
        <taxon>Cohnella</taxon>
    </lineage>
</organism>
<dbReference type="InterPro" id="IPR045864">
    <property type="entry name" value="aa-tRNA-synth_II/BPL/LPL"/>
</dbReference>
<dbReference type="InterPro" id="IPR050664">
    <property type="entry name" value="Octanoyltrans_LipM/LipL"/>
</dbReference>
<evidence type="ECO:0000259" key="1">
    <source>
        <dbReference type="PROSITE" id="PS51733"/>
    </source>
</evidence>
<comment type="caution">
    <text evidence="2">The sequence shown here is derived from an EMBL/GenBank/DDBJ whole genome shotgun (WGS) entry which is preliminary data.</text>
</comment>
<dbReference type="GO" id="GO:0009249">
    <property type="term" value="P:protein lipoylation"/>
    <property type="evidence" value="ECO:0007669"/>
    <property type="project" value="UniProtKB-ARBA"/>
</dbReference>
<keyword evidence="2" id="KW-0808">Transferase</keyword>
<dbReference type="PANTHER" id="PTHR43679">
    <property type="entry name" value="OCTANOYLTRANSFERASE LIPM-RELATED"/>
    <property type="match status" value="1"/>
</dbReference>
<reference evidence="2 3" key="1">
    <citation type="submission" date="2018-07" db="EMBL/GenBank/DDBJ databases">
        <title>Genomic Encyclopedia of Type Strains, Phase III (KMG-III): the genomes of soil and plant-associated and newly described type strains.</title>
        <authorList>
            <person name="Whitman W."/>
        </authorList>
    </citation>
    <scope>NUCLEOTIDE SEQUENCE [LARGE SCALE GENOMIC DNA]</scope>
    <source>
        <strain evidence="2 3">CECT 8236</strain>
    </source>
</reference>
<dbReference type="Proteomes" id="UP000256869">
    <property type="component" value="Unassembled WGS sequence"/>
</dbReference>
<dbReference type="PANTHER" id="PTHR43679:SF2">
    <property type="entry name" value="OCTANOYL-[GCVH]:PROTEIN N-OCTANOYLTRANSFERASE"/>
    <property type="match status" value="1"/>
</dbReference>
<protein>
    <submittedName>
        <fullName evidence="2">Octanoyl-[GcvH]:protein N-octanoyltransferase</fullName>
    </submittedName>
</protein>
<evidence type="ECO:0000313" key="3">
    <source>
        <dbReference type="Proteomes" id="UP000256869"/>
    </source>
</evidence>
<dbReference type="SUPFAM" id="SSF55681">
    <property type="entry name" value="Class II aaRS and biotin synthetases"/>
    <property type="match status" value="1"/>
</dbReference>
<dbReference type="AlphaFoldDB" id="A0A3D9I8M2"/>
<dbReference type="PROSITE" id="PS51733">
    <property type="entry name" value="BPL_LPL_CATALYTIC"/>
    <property type="match status" value="1"/>
</dbReference>
<keyword evidence="3" id="KW-1185">Reference proteome</keyword>
<proteinExistence type="predicted"/>